<dbReference type="PANTHER" id="PTHR43451">
    <property type="entry name" value="ACETYLTRANSFERASE (GNAT) FAMILY PROTEIN"/>
    <property type="match status" value="1"/>
</dbReference>
<feature type="domain" description="N-acetyltransferase" evidence="1">
    <location>
        <begin position="4"/>
        <end position="148"/>
    </location>
</feature>
<protein>
    <submittedName>
        <fullName evidence="2">GNAT family N-acetyltransferase</fullName>
    </submittedName>
</protein>
<dbReference type="InterPro" id="IPR016181">
    <property type="entry name" value="Acyl_CoA_acyltransferase"/>
</dbReference>
<accession>A0A9D2SR83</accession>
<dbReference type="InterPro" id="IPR000182">
    <property type="entry name" value="GNAT_dom"/>
</dbReference>
<comment type="caution">
    <text evidence="2">The sequence shown here is derived from an EMBL/GenBank/DDBJ whole genome shotgun (WGS) entry which is preliminary data.</text>
</comment>
<organism evidence="2 3">
    <name type="scientific">Candidatus Eisenbergiella merdavium</name>
    <dbReference type="NCBI Taxonomy" id="2838551"/>
    <lineage>
        <taxon>Bacteria</taxon>
        <taxon>Bacillati</taxon>
        <taxon>Bacillota</taxon>
        <taxon>Clostridia</taxon>
        <taxon>Lachnospirales</taxon>
        <taxon>Lachnospiraceae</taxon>
        <taxon>Eisenbergiella</taxon>
    </lineage>
</organism>
<gene>
    <name evidence="2" type="ORF">H9761_09495</name>
</gene>
<evidence type="ECO:0000313" key="2">
    <source>
        <dbReference type="EMBL" id="HJC23926.1"/>
    </source>
</evidence>
<dbReference type="SUPFAM" id="SSF55729">
    <property type="entry name" value="Acyl-CoA N-acyltransferases (Nat)"/>
    <property type="match status" value="1"/>
</dbReference>
<dbReference type="AlphaFoldDB" id="A0A9D2SR83"/>
<reference evidence="2" key="2">
    <citation type="submission" date="2021-04" db="EMBL/GenBank/DDBJ databases">
        <authorList>
            <person name="Gilroy R."/>
        </authorList>
    </citation>
    <scope>NUCLEOTIDE SEQUENCE</scope>
    <source>
        <strain evidence="2">USAMLcec2-132</strain>
    </source>
</reference>
<sequence>MPDVIIRKISEEETTVAINLIWETFLQFEAPDYSDEGVKSFRDFIENEDTAASLEFWGAYENDELRGVIATNENRKHICCFFVKSKYHRQGIGRKLWEYVMNNSNHPIYTVNSSPYAVPVYHKLGFIDMDSEQLVDGIRFTPMKFERYKDNGIQN</sequence>
<dbReference type="Proteomes" id="UP000823891">
    <property type="component" value="Unassembled WGS sequence"/>
</dbReference>
<reference evidence="2" key="1">
    <citation type="journal article" date="2021" name="PeerJ">
        <title>Extensive microbial diversity within the chicken gut microbiome revealed by metagenomics and culture.</title>
        <authorList>
            <person name="Gilroy R."/>
            <person name="Ravi A."/>
            <person name="Getino M."/>
            <person name="Pursley I."/>
            <person name="Horton D.L."/>
            <person name="Alikhan N.F."/>
            <person name="Baker D."/>
            <person name="Gharbi K."/>
            <person name="Hall N."/>
            <person name="Watson M."/>
            <person name="Adriaenssens E.M."/>
            <person name="Foster-Nyarko E."/>
            <person name="Jarju S."/>
            <person name="Secka A."/>
            <person name="Antonio M."/>
            <person name="Oren A."/>
            <person name="Chaudhuri R.R."/>
            <person name="La Ragione R."/>
            <person name="Hildebrand F."/>
            <person name="Pallen M.J."/>
        </authorList>
    </citation>
    <scope>NUCLEOTIDE SEQUENCE</scope>
    <source>
        <strain evidence="2">USAMLcec2-132</strain>
    </source>
</reference>
<proteinExistence type="predicted"/>
<evidence type="ECO:0000259" key="1">
    <source>
        <dbReference type="PROSITE" id="PS51186"/>
    </source>
</evidence>
<dbReference type="EMBL" id="DWWS01000032">
    <property type="protein sequence ID" value="HJC23926.1"/>
    <property type="molecule type" value="Genomic_DNA"/>
</dbReference>
<dbReference type="Gene3D" id="3.40.630.30">
    <property type="match status" value="1"/>
</dbReference>
<evidence type="ECO:0000313" key="3">
    <source>
        <dbReference type="Proteomes" id="UP000823891"/>
    </source>
</evidence>
<dbReference type="Pfam" id="PF13673">
    <property type="entry name" value="Acetyltransf_10"/>
    <property type="match status" value="1"/>
</dbReference>
<dbReference type="GO" id="GO:0016747">
    <property type="term" value="F:acyltransferase activity, transferring groups other than amino-acyl groups"/>
    <property type="evidence" value="ECO:0007669"/>
    <property type="project" value="InterPro"/>
</dbReference>
<dbReference type="CDD" id="cd04301">
    <property type="entry name" value="NAT_SF"/>
    <property type="match status" value="1"/>
</dbReference>
<dbReference type="PANTHER" id="PTHR43451:SF1">
    <property type="entry name" value="ACETYLTRANSFERASE"/>
    <property type="match status" value="1"/>
</dbReference>
<dbReference type="InterPro" id="IPR052564">
    <property type="entry name" value="N-acetyltrans/Recomb-assoc"/>
</dbReference>
<name>A0A9D2SR83_9FIRM</name>
<dbReference type="PROSITE" id="PS51186">
    <property type="entry name" value="GNAT"/>
    <property type="match status" value="1"/>
</dbReference>